<dbReference type="PIRSF" id="PIRSF000722">
    <property type="entry name" value="Acetate_prop_kin"/>
    <property type="match status" value="1"/>
</dbReference>
<dbReference type="PRINTS" id="PR00471">
    <property type="entry name" value="ACETATEKNASE"/>
</dbReference>
<comment type="subunit">
    <text evidence="5">Homodimer.</text>
</comment>
<dbReference type="SUPFAM" id="SSF53067">
    <property type="entry name" value="Actin-like ATPase domain"/>
    <property type="match status" value="2"/>
</dbReference>
<feature type="active site" description="Proton donor/acceptor" evidence="5">
    <location>
        <position position="146"/>
    </location>
</feature>
<reference evidence="8" key="1">
    <citation type="journal article" date="2019" name="Int. J. Syst. Evol. Microbiol.">
        <title>The Global Catalogue of Microorganisms (GCM) 10K type strain sequencing project: providing services to taxonomists for standard genome sequencing and annotation.</title>
        <authorList>
            <consortium name="The Broad Institute Genomics Platform"/>
            <consortium name="The Broad Institute Genome Sequencing Center for Infectious Disease"/>
            <person name="Wu L."/>
            <person name="Ma J."/>
        </authorList>
    </citation>
    <scope>NUCLEOTIDE SEQUENCE [LARGE SCALE GENOMIC DNA]</scope>
    <source>
        <strain evidence="8">JCM 14232</strain>
    </source>
</reference>
<accession>A0ABP3KBZ4</accession>
<comment type="subcellular location">
    <subcellularLocation>
        <location evidence="5">Cytoplasm</location>
    </subcellularLocation>
</comment>
<dbReference type="EMBL" id="BAAADA010000025">
    <property type="protein sequence ID" value="GAA0476036.1"/>
    <property type="molecule type" value="Genomic_DNA"/>
</dbReference>
<dbReference type="RefSeq" id="WP_346023825.1">
    <property type="nucleotide sequence ID" value="NZ_BAAADA010000025.1"/>
</dbReference>
<dbReference type="PANTHER" id="PTHR21060">
    <property type="entry name" value="ACETATE KINASE"/>
    <property type="match status" value="1"/>
</dbReference>
<keyword evidence="5" id="KW-0460">Magnesium</keyword>
<comment type="pathway">
    <text evidence="5">Metabolic intermediate biosynthesis; acetyl-CoA biosynthesis; acetyl-CoA from acetate: step 1/2.</text>
</comment>
<keyword evidence="5" id="KW-0479">Metal-binding</keyword>
<dbReference type="PANTHER" id="PTHR21060:SF15">
    <property type="entry name" value="ACETATE KINASE-RELATED"/>
    <property type="match status" value="1"/>
</dbReference>
<feature type="binding site" evidence="5">
    <location>
        <begin position="282"/>
        <end position="284"/>
    </location>
    <ligand>
        <name>ATP</name>
        <dbReference type="ChEBI" id="CHEBI:30616"/>
    </ligand>
</feature>
<feature type="site" description="Transition state stabilizer" evidence="5">
    <location>
        <position position="240"/>
    </location>
</feature>
<feature type="binding site" evidence="5">
    <location>
        <position position="8"/>
    </location>
    <ligand>
        <name>Mg(2+)</name>
        <dbReference type="ChEBI" id="CHEBI:18420"/>
    </ligand>
</feature>
<evidence type="ECO:0000256" key="1">
    <source>
        <dbReference type="ARBA" id="ARBA00022679"/>
    </source>
</evidence>
<evidence type="ECO:0000313" key="8">
    <source>
        <dbReference type="Proteomes" id="UP001410648"/>
    </source>
</evidence>
<keyword evidence="5" id="KW-0963">Cytoplasm</keyword>
<evidence type="ECO:0000256" key="6">
    <source>
        <dbReference type="RuleBase" id="RU003835"/>
    </source>
</evidence>
<feature type="site" description="Transition state stabilizer" evidence="5">
    <location>
        <position position="178"/>
    </location>
</feature>
<comment type="function">
    <text evidence="5">Catalyzes the formation of acetyl phosphate from acetate and ATP. Can also catalyze the reverse reaction.</text>
</comment>
<keyword evidence="4 5" id="KW-0067">ATP-binding</keyword>
<sequence>MKKIFAINAGSSSLKFQLLEMPTEIVITKGIFERIGSSEAEFTLNYNTVKKHEILPLSNHQEAVDHLLEVLVTEGIIKTLTEIEGIGHRVAHGGEQFQDSAVINDSILKTIESLNHLAPSHNPVNVIGIKAFQSKLPDTVSVAVFDTAFHHTIRPEAYMYPIPFKYYEKYNIRKYGFHGTSHKYVYETLLKILNKESGEDRVVTCHLGNGASVCAIDSNGHSVNTSMGFTPSAGLMMGTRSGDIDPSIIPFLMEREKLNSKEILDLLNKSSGVLGVSGLSNDLRDIKSAAENNDERAKLALNMYANRVADTISAYVSHLGGIEALVFTAGVGENSSMIRSLVCKRLAFLNLKIDDWNNKNNETFLETDDSAVKVAVIPTNEEVVIARDVVRLGF</sequence>
<evidence type="ECO:0000256" key="2">
    <source>
        <dbReference type="ARBA" id="ARBA00022741"/>
    </source>
</evidence>
<evidence type="ECO:0000313" key="7">
    <source>
        <dbReference type="EMBL" id="GAA0476036.1"/>
    </source>
</evidence>
<dbReference type="Pfam" id="PF00871">
    <property type="entry name" value="Acetate_kinase"/>
    <property type="match status" value="1"/>
</dbReference>
<dbReference type="InterPro" id="IPR043129">
    <property type="entry name" value="ATPase_NBD"/>
</dbReference>
<feature type="binding site" evidence="5">
    <location>
        <position position="381"/>
    </location>
    <ligand>
        <name>Mg(2+)</name>
        <dbReference type="ChEBI" id="CHEBI:18420"/>
    </ligand>
</feature>
<evidence type="ECO:0000256" key="5">
    <source>
        <dbReference type="HAMAP-Rule" id="MF_00020"/>
    </source>
</evidence>
<dbReference type="EC" id="2.7.2.1" evidence="5"/>
<feature type="binding site" evidence="5">
    <location>
        <begin position="206"/>
        <end position="210"/>
    </location>
    <ligand>
        <name>ATP</name>
        <dbReference type="ChEBI" id="CHEBI:30616"/>
    </ligand>
</feature>
<dbReference type="Gene3D" id="3.30.420.40">
    <property type="match status" value="2"/>
</dbReference>
<proteinExistence type="inferred from homology"/>
<dbReference type="GO" id="GO:0016301">
    <property type="term" value="F:kinase activity"/>
    <property type="evidence" value="ECO:0007669"/>
    <property type="project" value="UniProtKB-KW"/>
</dbReference>
<dbReference type="InterPro" id="IPR000890">
    <property type="entry name" value="Aliphatic_acid_kin_short-chain"/>
</dbReference>
<feature type="binding site" evidence="5">
    <location>
        <position position="15"/>
    </location>
    <ligand>
        <name>ATP</name>
        <dbReference type="ChEBI" id="CHEBI:30616"/>
    </ligand>
</feature>
<keyword evidence="2 5" id="KW-0547">Nucleotide-binding</keyword>
<comment type="cofactor">
    <cofactor evidence="5">
        <name>Mg(2+)</name>
        <dbReference type="ChEBI" id="CHEBI:18420"/>
    </cofactor>
    <cofactor evidence="5">
        <name>Mn(2+)</name>
        <dbReference type="ChEBI" id="CHEBI:29035"/>
    </cofactor>
    <text evidence="5">Mg(2+). Can also accept Mn(2+).</text>
</comment>
<comment type="catalytic activity">
    <reaction evidence="5">
        <text>acetate + ATP = acetyl phosphate + ADP</text>
        <dbReference type="Rhea" id="RHEA:11352"/>
        <dbReference type="ChEBI" id="CHEBI:22191"/>
        <dbReference type="ChEBI" id="CHEBI:30089"/>
        <dbReference type="ChEBI" id="CHEBI:30616"/>
        <dbReference type="ChEBI" id="CHEBI:456216"/>
        <dbReference type="EC" id="2.7.2.1"/>
    </reaction>
</comment>
<comment type="caution">
    <text evidence="7">The sequence shown here is derived from an EMBL/GenBank/DDBJ whole genome shotgun (WGS) entry which is preliminary data.</text>
</comment>
<protein>
    <recommendedName>
        <fullName evidence="5">Acetate kinase</fullName>
        <ecNumber evidence="5">2.7.2.1</ecNumber>
    </recommendedName>
    <alternativeName>
        <fullName evidence="5">Acetokinase</fullName>
    </alternativeName>
</protein>
<name>A0ABP3KBZ4_9LACT</name>
<feature type="binding site" evidence="5">
    <location>
        <begin position="330"/>
        <end position="334"/>
    </location>
    <ligand>
        <name>ATP</name>
        <dbReference type="ChEBI" id="CHEBI:30616"/>
    </ligand>
</feature>
<dbReference type="InterPro" id="IPR004372">
    <property type="entry name" value="Ac/propionate_kinase"/>
</dbReference>
<keyword evidence="3 5" id="KW-0418">Kinase</keyword>
<dbReference type="HAMAP" id="MF_00020">
    <property type="entry name" value="Acetate_kinase"/>
    <property type="match status" value="1"/>
</dbReference>
<dbReference type="CDD" id="cd24010">
    <property type="entry name" value="ASKHA_NBD_AcK_PK"/>
    <property type="match status" value="1"/>
</dbReference>
<dbReference type="NCBIfam" id="TIGR00016">
    <property type="entry name" value="ackA"/>
    <property type="match status" value="1"/>
</dbReference>
<keyword evidence="8" id="KW-1185">Reference proteome</keyword>
<dbReference type="Proteomes" id="UP001410648">
    <property type="component" value="Unassembled WGS sequence"/>
</dbReference>
<organism evidence="7 8">
    <name type="scientific">Alkalibacterium indicireducens</name>
    <dbReference type="NCBI Taxonomy" id="398758"/>
    <lineage>
        <taxon>Bacteria</taxon>
        <taxon>Bacillati</taxon>
        <taxon>Bacillota</taxon>
        <taxon>Bacilli</taxon>
        <taxon>Lactobacillales</taxon>
        <taxon>Carnobacteriaceae</taxon>
        <taxon>Alkalibacterium</taxon>
    </lineage>
</organism>
<gene>
    <name evidence="5" type="primary">ackA</name>
    <name evidence="7" type="ORF">GCM10008936_03070</name>
</gene>
<comment type="similarity">
    <text evidence="5 6">Belongs to the acetokinase family.</text>
</comment>
<evidence type="ECO:0000256" key="4">
    <source>
        <dbReference type="ARBA" id="ARBA00022840"/>
    </source>
</evidence>
<feature type="binding site" evidence="5">
    <location>
        <position position="89"/>
    </location>
    <ligand>
        <name>substrate</name>
    </ligand>
</feature>
<evidence type="ECO:0000256" key="3">
    <source>
        <dbReference type="ARBA" id="ARBA00022777"/>
    </source>
</evidence>
<keyword evidence="1 5" id="KW-0808">Transferase</keyword>